<protein>
    <submittedName>
        <fullName evidence="2">Uncharacterized protein</fullName>
    </submittedName>
</protein>
<feature type="region of interest" description="Disordered" evidence="1">
    <location>
        <begin position="250"/>
        <end position="271"/>
    </location>
</feature>
<dbReference type="AlphaFoldDB" id="A0A077WRG4"/>
<proteinExistence type="predicted"/>
<feature type="compositionally biased region" description="Polar residues" evidence="1">
    <location>
        <begin position="140"/>
        <end position="149"/>
    </location>
</feature>
<feature type="region of interest" description="Disordered" evidence="1">
    <location>
        <begin position="64"/>
        <end position="156"/>
    </location>
</feature>
<dbReference type="EMBL" id="LK023335">
    <property type="protein sequence ID" value="CDS09683.1"/>
    <property type="molecule type" value="Genomic_DNA"/>
</dbReference>
<name>A0A077WRG4_9FUNG</name>
<feature type="compositionally biased region" description="Polar residues" evidence="1">
    <location>
        <begin position="64"/>
        <end position="87"/>
    </location>
</feature>
<feature type="region of interest" description="Disordered" evidence="1">
    <location>
        <begin position="174"/>
        <end position="210"/>
    </location>
</feature>
<accession>A0A077WRG4</accession>
<evidence type="ECO:0000256" key="1">
    <source>
        <dbReference type="SAM" id="MobiDB-lite"/>
    </source>
</evidence>
<feature type="compositionally biased region" description="Low complexity" evidence="1">
    <location>
        <begin position="88"/>
        <end position="106"/>
    </location>
</feature>
<dbReference type="OrthoDB" id="2288118at2759"/>
<gene>
    <name evidence="2" type="ORF">LRAMOSA02360</name>
</gene>
<organism evidence="2">
    <name type="scientific">Lichtheimia ramosa</name>
    <dbReference type="NCBI Taxonomy" id="688394"/>
    <lineage>
        <taxon>Eukaryota</taxon>
        <taxon>Fungi</taxon>
        <taxon>Fungi incertae sedis</taxon>
        <taxon>Mucoromycota</taxon>
        <taxon>Mucoromycotina</taxon>
        <taxon>Mucoromycetes</taxon>
        <taxon>Mucorales</taxon>
        <taxon>Lichtheimiaceae</taxon>
        <taxon>Lichtheimia</taxon>
    </lineage>
</organism>
<reference evidence="2" key="1">
    <citation type="journal article" date="2014" name="Genome Announc.">
        <title>De novo whole-genome sequence and genome annotation of Lichtheimia ramosa.</title>
        <authorList>
            <person name="Linde J."/>
            <person name="Schwartze V."/>
            <person name="Binder U."/>
            <person name="Lass-Florl C."/>
            <person name="Voigt K."/>
            <person name="Horn F."/>
        </authorList>
    </citation>
    <scope>NUCLEOTIDE SEQUENCE</scope>
    <source>
        <strain evidence="2">JMRC FSU:6197</strain>
    </source>
</reference>
<evidence type="ECO:0000313" key="2">
    <source>
        <dbReference type="EMBL" id="CDS09683.1"/>
    </source>
</evidence>
<feature type="compositionally biased region" description="Low complexity" evidence="1">
    <location>
        <begin position="128"/>
        <end position="139"/>
    </location>
</feature>
<sequence>MSASVAPSTPVPVPTTAPPQTNNNNNEWLLPMPISGTADSFAQELIDQFDKRHSKLRQELVQVQVSNQHRNNSSLVTDDSTHQSTRQSSIGSIGSSNTSHHNNNTSAAHYRGNSNGKGKTLIVPPNQQHPLQQQQQQQQSRSLTKTPIRSRSAGDLLRQSSAYLRAKFKAVLADHDSDDDDIQDDDDDDPIDAPDVVHWPIPSSNPYPPSKIAINTTISIPRRPPVHYAMIQPPVITQYPPKPLKYSPVEPLDEEGLPDPTTASSNTPEHEQAIENIGEQVTEEQNRKTRRKIWSRGLENSNHDGQQQRNALLHRISLPVLTRATFHQERLSNNNPVGKRKWFFCRPWKRSRKGKERA</sequence>
<feature type="compositionally biased region" description="Acidic residues" evidence="1">
    <location>
        <begin position="176"/>
        <end position="192"/>
    </location>
</feature>
<feature type="region of interest" description="Disordered" evidence="1">
    <location>
        <begin position="1"/>
        <end position="32"/>
    </location>
</feature>